<sequence length="75" mass="7916">MWDGTSASFPWNSALSWQVPLCATQVPLFMSSSCTVCGALGERSTLTAGSLPPHTAVAPLYPKASKASQTRSRES</sequence>
<reference evidence="2" key="2">
    <citation type="submission" date="2015-01" db="EMBL/GenBank/DDBJ databases">
        <title>Evolutionary Origins and Diversification of the Mycorrhizal Mutualists.</title>
        <authorList>
            <consortium name="DOE Joint Genome Institute"/>
            <consortium name="Mycorrhizal Genomics Consortium"/>
            <person name="Kohler A."/>
            <person name="Kuo A."/>
            <person name="Nagy L.G."/>
            <person name="Floudas D."/>
            <person name="Copeland A."/>
            <person name="Barry K.W."/>
            <person name="Cichocki N."/>
            <person name="Veneault-Fourrey C."/>
            <person name="LaButti K."/>
            <person name="Lindquist E.A."/>
            <person name="Lipzen A."/>
            <person name="Lundell T."/>
            <person name="Morin E."/>
            <person name="Murat C."/>
            <person name="Riley R."/>
            <person name="Ohm R."/>
            <person name="Sun H."/>
            <person name="Tunlid A."/>
            <person name="Henrissat B."/>
            <person name="Grigoriev I.V."/>
            <person name="Hibbett D.S."/>
            <person name="Martin F."/>
        </authorList>
    </citation>
    <scope>NUCLEOTIDE SEQUENCE [LARGE SCALE GENOMIC DNA]</scope>
    <source>
        <strain evidence="2">441</strain>
    </source>
</reference>
<dbReference type="Proteomes" id="UP000054018">
    <property type="component" value="Unassembled WGS sequence"/>
</dbReference>
<accession>A0A0C9ZKH7</accession>
<dbReference type="HOGENOM" id="CLU_2677836_0_0_1"/>
<reference evidence="1 2" key="1">
    <citation type="submission" date="2014-04" db="EMBL/GenBank/DDBJ databases">
        <authorList>
            <consortium name="DOE Joint Genome Institute"/>
            <person name="Kuo A."/>
            <person name="Kohler A."/>
            <person name="Costa M.D."/>
            <person name="Nagy L.G."/>
            <person name="Floudas D."/>
            <person name="Copeland A."/>
            <person name="Barry K.W."/>
            <person name="Cichocki N."/>
            <person name="Veneault-Fourrey C."/>
            <person name="LaButti K."/>
            <person name="Lindquist E.A."/>
            <person name="Lipzen A."/>
            <person name="Lundell T."/>
            <person name="Morin E."/>
            <person name="Murat C."/>
            <person name="Sun H."/>
            <person name="Tunlid A."/>
            <person name="Henrissat B."/>
            <person name="Grigoriev I.V."/>
            <person name="Hibbett D.S."/>
            <person name="Martin F."/>
            <person name="Nordberg H.P."/>
            <person name="Cantor M.N."/>
            <person name="Hua S.X."/>
        </authorList>
    </citation>
    <scope>NUCLEOTIDE SEQUENCE [LARGE SCALE GENOMIC DNA]</scope>
    <source>
        <strain evidence="1 2">441</strain>
    </source>
</reference>
<keyword evidence="2" id="KW-1185">Reference proteome</keyword>
<dbReference type="EMBL" id="KN833701">
    <property type="protein sequence ID" value="KIK26474.1"/>
    <property type="molecule type" value="Genomic_DNA"/>
</dbReference>
<protein>
    <submittedName>
        <fullName evidence="1">Uncharacterized protein</fullName>
    </submittedName>
</protein>
<name>A0A0C9ZKH7_9AGAM</name>
<proteinExistence type="predicted"/>
<evidence type="ECO:0000313" key="1">
    <source>
        <dbReference type="EMBL" id="KIK26474.1"/>
    </source>
</evidence>
<feature type="non-terminal residue" evidence="1">
    <location>
        <position position="75"/>
    </location>
</feature>
<dbReference type="AlphaFoldDB" id="A0A0C9ZKH7"/>
<gene>
    <name evidence="1" type="ORF">PISMIDRAFT_675838</name>
</gene>
<organism evidence="1 2">
    <name type="scientific">Pisolithus microcarpus 441</name>
    <dbReference type="NCBI Taxonomy" id="765257"/>
    <lineage>
        <taxon>Eukaryota</taxon>
        <taxon>Fungi</taxon>
        <taxon>Dikarya</taxon>
        <taxon>Basidiomycota</taxon>
        <taxon>Agaricomycotina</taxon>
        <taxon>Agaricomycetes</taxon>
        <taxon>Agaricomycetidae</taxon>
        <taxon>Boletales</taxon>
        <taxon>Sclerodermatineae</taxon>
        <taxon>Pisolithaceae</taxon>
        <taxon>Pisolithus</taxon>
    </lineage>
</organism>
<evidence type="ECO:0000313" key="2">
    <source>
        <dbReference type="Proteomes" id="UP000054018"/>
    </source>
</evidence>